<dbReference type="EMBL" id="SLWV01000011">
    <property type="protein sequence ID" value="TCO74760.1"/>
    <property type="molecule type" value="Genomic_DNA"/>
</dbReference>
<dbReference type="PANTHER" id="PTHR33931">
    <property type="entry name" value="HOLIN-LIKE PROTEIN CIDA-RELATED"/>
    <property type="match status" value="1"/>
</dbReference>
<proteinExistence type="predicted"/>
<dbReference type="GO" id="GO:0005886">
    <property type="term" value="C:plasma membrane"/>
    <property type="evidence" value="ECO:0007669"/>
    <property type="project" value="UniProtKB-SubCell"/>
</dbReference>
<evidence type="ECO:0000256" key="4">
    <source>
        <dbReference type="ARBA" id="ARBA00022989"/>
    </source>
</evidence>
<feature type="transmembrane region" description="Helical" evidence="6">
    <location>
        <begin position="84"/>
        <end position="107"/>
    </location>
</feature>
<reference evidence="7 8" key="1">
    <citation type="submission" date="2019-03" db="EMBL/GenBank/DDBJ databases">
        <title>Genomic Encyclopedia of Type Strains, Phase IV (KMG-IV): sequencing the most valuable type-strain genomes for metagenomic binning, comparative biology and taxonomic classification.</title>
        <authorList>
            <person name="Goeker M."/>
        </authorList>
    </citation>
    <scope>NUCLEOTIDE SEQUENCE [LARGE SCALE GENOMIC DNA]</scope>
    <source>
        <strain evidence="7 8">DSM 102940</strain>
    </source>
</reference>
<sequence>MKLFGQFIIIVCIWQLGEWLSKVSSLPIPGSILGMFILFSLLFFKVIKLSWVEYCGNFLLKHLAFFFIPAGVGLIASLDLLKANWLSLSIIILLSTIIVMGVTGYVVQKFIKE</sequence>
<evidence type="ECO:0000256" key="3">
    <source>
        <dbReference type="ARBA" id="ARBA00022692"/>
    </source>
</evidence>
<gene>
    <name evidence="7" type="ORF">EV214_11122</name>
</gene>
<keyword evidence="2" id="KW-1003">Cell membrane</keyword>
<organism evidence="7 8">
    <name type="scientific">Marinisporobacter balticus</name>
    <dbReference type="NCBI Taxonomy" id="2018667"/>
    <lineage>
        <taxon>Bacteria</taxon>
        <taxon>Bacillati</taxon>
        <taxon>Bacillota</taxon>
        <taxon>Clostridia</taxon>
        <taxon>Peptostreptococcales</taxon>
        <taxon>Thermotaleaceae</taxon>
        <taxon>Marinisporobacter</taxon>
    </lineage>
</organism>
<dbReference type="PANTHER" id="PTHR33931:SF2">
    <property type="entry name" value="HOLIN-LIKE PROTEIN CIDA"/>
    <property type="match status" value="1"/>
</dbReference>
<feature type="transmembrane region" description="Helical" evidence="6">
    <location>
        <begin position="27"/>
        <end position="47"/>
    </location>
</feature>
<evidence type="ECO:0000256" key="5">
    <source>
        <dbReference type="ARBA" id="ARBA00023136"/>
    </source>
</evidence>
<keyword evidence="5 6" id="KW-0472">Membrane</keyword>
<keyword evidence="8" id="KW-1185">Reference proteome</keyword>
<protein>
    <submittedName>
        <fullName evidence="7">Holin-like protein</fullName>
    </submittedName>
</protein>
<evidence type="ECO:0000256" key="1">
    <source>
        <dbReference type="ARBA" id="ARBA00004651"/>
    </source>
</evidence>
<evidence type="ECO:0000256" key="6">
    <source>
        <dbReference type="SAM" id="Phobius"/>
    </source>
</evidence>
<accession>A0A4V2SBA6</accession>
<comment type="caution">
    <text evidence="7">The sequence shown here is derived from an EMBL/GenBank/DDBJ whole genome shotgun (WGS) entry which is preliminary data.</text>
</comment>
<evidence type="ECO:0000313" key="8">
    <source>
        <dbReference type="Proteomes" id="UP000294919"/>
    </source>
</evidence>
<dbReference type="InterPro" id="IPR005538">
    <property type="entry name" value="LrgA/CidA"/>
</dbReference>
<dbReference type="Pfam" id="PF03788">
    <property type="entry name" value="LrgA"/>
    <property type="match status" value="1"/>
</dbReference>
<evidence type="ECO:0000256" key="2">
    <source>
        <dbReference type="ARBA" id="ARBA00022475"/>
    </source>
</evidence>
<keyword evidence="4 6" id="KW-1133">Transmembrane helix</keyword>
<dbReference type="RefSeq" id="WP_132245036.1">
    <property type="nucleotide sequence ID" value="NZ_SLWV01000011.1"/>
</dbReference>
<feature type="transmembrane region" description="Helical" evidence="6">
    <location>
        <begin position="59"/>
        <end position="78"/>
    </location>
</feature>
<dbReference type="Proteomes" id="UP000294919">
    <property type="component" value="Unassembled WGS sequence"/>
</dbReference>
<dbReference type="AlphaFoldDB" id="A0A4V2SBA6"/>
<dbReference type="OrthoDB" id="3176438at2"/>
<keyword evidence="3 6" id="KW-0812">Transmembrane</keyword>
<comment type="subcellular location">
    <subcellularLocation>
        <location evidence="1">Cell membrane</location>
        <topology evidence="1">Multi-pass membrane protein</topology>
    </subcellularLocation>
</comment>
<name>A0A4V2SBA6_9FIRM</name>
<evidence type="ECO:0000313" key="7">
    <source>
        <dbReference type="EMBL" id="TCO74760.1"/>
    </source>
</evidence>